<dbReference type="GO" id="GO:0004016">
    <property type="term" value="F:adenylate cyclase activity"/>
    <property type="evidence" value="ECO:0007669"/>
    <property type="project" value="UniProtKB-ARBA"/>
</dbReference>
<accession>A0A923M5M0</accession>
<evidence type="ECO:0000256" key="5">
    <source>
        <dbReference type="ARBA" id="ARBA00023136"/>
    </source>
</evidence>
<dbReference type="GO" id="GO:0000166">
    <property type="term" value="F:nucleotide binding"/>
    <property type="evidence" value="ECO:0007669"/>
    <property type="project" value="UniProtKB-KW"/>
</dbReference>
<dbReference type="SMART" id="SM00044">
    <property type="entry name" value="CYCc"/>
    <property type="match status" value="1"/>
</dbReference>
<gene>
    <name evidence="10" type="ORF">H8R02_02715</name>
</gene>
<evidence type="ECO:0000256" key="3">
    <source>
        <dbReference type="ARBA" id="ARBA00022741"/>
    </source>
</evidence>
<evidence type="ECO:0000256" key="1">
    <source>
        <dbReference type="ARBA" id="ARBA00004370"/>
    </source>
</evidence>
<keyword evidence="3" id="KW-0547">Nucleotide-binding</keyword>
<keyword evidence="11" id="KW-1185">Reference proteome</keyword>
<evidence type="ECO:0000256" key="2">
    <source>
        <dbReference type="ARBA" id="ARBA00022692"/>
    </source>
</evidence>
<feature type="transmembrane region" description="Helical" evidence="8">
    <location>
        <begin position="69"/>
        <end position="89"/>
    </location>
</feature>
<keyword evidence="4 8" id="KW-1133">Transmembrane helix</keyword>
<dbReference type="PROSITE" id="PS50125">
    <property type="entry name" value="GUANYLATE_CYCLASE_2"/>
    <property type="match status" value="1"/>
</dbReference>
<dbReference type="PANTHER" id="PTHR11920">
    <property type="entry name" value="GUANYLYL CYCLASE"/>
    <property type="match status" value="1"/>
</dbReference>
<dbReference type="Proteomes" id="UP000596827">
    <property type="component" value="Unassembled WGS sequence"/>
</dbReference>
<evidence type="ECO:0000313" key="10">
    <source>
        <dbReference type="EMBL" id="MBC5763348.1"/>
    </source>
</evidence>
<evidence type="ECO:0000256" key="6">
    <source>
        <dbReference type="ARBA" id="ARBA00023239"/>
    </source>
</evidence>
<dbReference type="CDD" id="cd07302">
    <property type="entry name" value="CHD"/>
    <property type="match status" value="1"/>
</dbReference>
<dbReference type="PROSITE" id="PS00452">
    <property type="entry name" value="GUANYLATE_CYCLASE_1"/>
    <property type="match status" value="1"/>
</dbReference>
<dbReference type="Pfam" id="PF00211">
    <property type="entry name" value="Guanylate_cyc"/>
    <property type="match status" value="1"/>
</dbReference>
<dbReference type="InterPro" id="IPR029787">
    <property type="entry name" value="Nucleotide_cyclase"/>
</dbReference>
<comment type="caution">
    <text evidence="10">The sequence shown here is derived from an EMBL/GenBank/DDBJ whole genome shotgun (WGS) entry which is preliminary data.</text>
</comment>
<dbReference type="GO" id="GO:0016020">
    <property type="term" value="C:membrane"/>
    <property type="evidence" value="ECO:0007669"/>
    <property type="project" value="UniProtKB-SubCell"/>
</dbReference>
<dbReference type="EMBL" id="JACORU010000001">
    <property type="protein sequence ID" value="MBC5763348.1"/>
    <property type="molecule type" value="Genomic_DNA"/>
</dbReference>
<keyword evidence="6 7" id="KW-0456">Lyase</keyword>
<evidence type="ECO:0000256" key="4">
    <source>
        <dbReference type="ARBA" id="ARBA00022989"/>
    </source>
</evidence>
<keyword evidence="2 8" id="KW-0812">Transmembrane</keyword>
<dbReference type="GO" id="GO:0035556">
    <property type="term" value="P:intracellular signal transduction"/>
    <property type="evidence" value="ECO:0007669"/>
    <property type="project" value="InterPro"/>
</dbReference>
<dbReference type="GO" id="GO:0009190">
    <property type="term" value="P:cyclic nucleotide biosynthetic process"/>
    <property type="evidence" value="ECO:0007669"/>
    <property type="project" value="InterPro"/>
</dbReference>
<name>A0A923M5M0_9BURK</name>
<dbReference type="PANTHER" id="PTHR11920:SF335">
    <property type="entry name" value="GUANYLATE CYCLASE"/>
    <property type="match status" value="1"/>
</dbReference>
<feature type="transmembrane region" description="Helical" evidence="8">
    <location>
        <begin position="147"/>
        <end position="167"/>
    </location>
</feature>
<feature type="transmembrane region" description="Helical" evidence="8">
    <location>
        <begin position="96"/>
        <end position="114"/>
    </location>
</feature>
<dbReference type="Gene3D" id="3.30.70.1230">
    <property type="entry name" value="Nucleotide cyclase"/>
    <property type="match status" value="1"/>
</dbReference>
<dbReference type="InterPro" id="IPR050401">
    <property type="entry name" value="Cyclic_nucleotide_synthase"/>
</dbReference>
<proteinExistence type="inferred from homology"/>
<reference evidence="10" key="1">
    <citation type="submission" date="2020-08" db="EMBL/GenBank/DDBJ databases">
        <title>Ramlibacter sp. GTP1 16S ribosomal RNA gene genome sequencing and assembly.</title>
        <authorList>
            <person name="Kang M."/>
        </authorList>
    </citation>
    <scope>NUCLEOTIDE SEQUENCE</scope>
    <source>
        <strain evidence="10">GTP1</strain>
    </source>
</reference>
<organism evidence="10 11">
    <name type="scientific">Ramlibacter albus</name>
    <dbReference type="NCBI Taxonomy" id="2079448"/>
    <lineage>
        <taxon>Bacteria</taxon>
        <taxon>Pseudomonadati</taxon>
        <taxon>Pseudomonadota</taxon>
        <taxon>Betaproteobacteria</taxon>
        <taxon>Burkholderiales</taxon>
        <taxon>Comamonadaceae</taxon>
        <taxon>Ramlibacter</taxon>
    </lineage>
</organism>
<keyword evidence="5 8" id="KW-0472">Membrane</keyword>
<feature type="domain" description="Guanylate cyclase" evidence="9">
    <location>
        <begin position="246"/>
        <end position="373"/>
    </location>
</feature>
<evidence type="ECO:0000256" key="7">
    <source>
        <dbReference type="RuleBase" id="RU000405"/>
    </source>
</evidence>
<feature type="transmembrane region" description="Helical" evidence="8">
    <location>
        <begin position="173"/>
        <end position="192"/>
    </location>
</feature>
<evidence type="ECO:0000259" key="9">
    <source>
        <dbReference type="PROSITE" id="PS50125"/>
    </source>
</evidence>
<comment type="subcellular location">
    <subcellularLocation>
        <location evidence="1">Membrane</location>
    </subcellularLocation>
</comment>
<feature type="transmembrane region" description="Helical" evidence="8">
    <location>
        <begin position="37"/>
        <end position="57"/>
    </location>
</feature>
<evidence type="ECO:0000313" key="11">
    <source>
        <dbReference type="Proteomes" id="UP000596827"/>
    </source>
</evidence>
<protein>
    <recommendedName>
        <fullName evidence="9">Guanylate cyclase domain-containing protein</fullName>
    </recommendedName>
</protein>
<dbReference type="InterPro" id="IPR001054">
    <property type="entry name" value="A/G_cyclase"/>
</dbReference>
<evidence type="ECO:0000256" key="8">
    <source>
        <dbReference type="SAM" id="Phobius"/>
    </source>
</evidence>
<comment type="similarity">
    <text evidence="7">Belongs to the adenylyl cyclase class-4/guanylyl cyclase family.</text>
</comment>
<dbReference type="RefSeq" id="WP_187079802.1">
    <property type="nucleotide sequence ID" value="NZ_JACORU010000001.1"/>
</dbReference>
<sequence length="419" mass="45574">MIAGAPLHRLTLHFADAALERRYRDAEDGHTMRYGRLGSIGGMVLTVLTTLLLHLFVPQHMLGTDQVLYGGLFVWGFFALMYAASYAPVTVRHPQAAGVAANLVFASALLAVMSRMPAEFLQHRGFMLLLNQLFALYGLLRLRIVPATIAGTSCVLLYALVVGLAGWMPAIDLLRHLFWLTMINVWGVFICYQMDLANRREFIAREAMQREHARAEGLLLNILPGAIAQRLKASTERIAEHAEPVTVLFADIVGFTPLSARKTPAQLVDLLDRVFTDFDSLAAQHGLEKIKTIGDAYMAVAGLPESQPDHALRAARMALAMIERVARAADETGEALQVRIGLHSGPVVAGVIGRSKFSYDLWGDTVNTASRMESSGVAGAVHCSQATASCLDGEFSLHPRGPVEVKGKGTMETFLVLSA</sequence>
<dbReference type="InterPro" id="IPR018297">
    <property type="entry name" value="A/G_cyclase_CS"/>
</dbReference>
<dbReference type="AlphaFoldDB" id="A0A923M5M0"/>
<dbReference type="SUPFAM" id="SSF55073">
    <property type="entry name" value="Nucleotide cyclase"/>
    <property type="match status" value="1"/>
</dbReference>